<dbReference type="InterPro" id="IPR036909">
    <property type="entry name" value="Cyt_c-like_dom_sf"/>
</dbReference>
<feature type="transmembrane region" description="Helical" evidence="18">
    <location>
        <begin position="77"/>
        <end position="100"/>
    </location>
</feature>
<dbReference type="PANTHER" id="PTHR22888:SF9">
    <property type="entry name" value="CYTOCHROME C OXIDASE SUBUNIT 2"/>
    <property type="match status" value="1"/>
</dbReference>
<dbReference type="InterPro" id="IPR008972">
    <property type="entry name" value="Cupredoxin"/>
</dbReference>
<dbReference type="Gene3D" id="1.10.760.10">
    <property type="entry name" value="Cytochrome c-like domain"/>
    <property type="match status" value="1"/>
</dbReference>
<dbReference type="InterPro" id="IPR036257">
    <property type="entry name" value="Cyt_c_oxidase_su2_TM_sf"/>
</dbReference>
<keyword evidence="11 15" id="KW-0408">Iron</keyword>
<evidence type="ECO:0000256" key="9">
    <source>
        <dbReference type="ARBA" id="ARBA00022982"/>
    </source>
</evidence>
<dbReference type="PROSITE" id="PS51007">
    <property type="entry name" value="CYTC"/>
    <property type="match status" value="1"/>
</dbReference>
<feature type="domain" description="Cytochrome c" evidence="21">
    <location>
        <begin position="240"/>
        <end position="338"/>
    </location>
</feature>
<comment type="caution">
    <text evidence="22">The sequence shown here is derived from an EMBL/GenBank/DDBJ whole genome shotgun (WGS) entry which is preliminary data.</text>
</comment>
<feature type="domain" description="Cytochrome oxidase subunit II copper A binding" evidence="19">
    <location>
        <begin position="109"/>
        <end position="230"/>
    </location>
</feature>
<accession>A0A7X0LK19</accession>
<evidence type="ECO:0000313" key="23">
    <source>
        <dbReference type="Proteomes" id="UP000541810"/>
    </source>
</evidence>
<dbReference type="InterPro" id="IPR002429">
    <property type="entry name" value="CcO_II-like_C"/>
</dbReference>
<proteinExistence type="inferred from homology"/>
<comment type="similarity">
    <text evidence="2 16">Belongs to the cytochrome c oxidase subunit 2 family.</text>
</comment>
<keyword evidence="5 16" id="KW-0679">Respiratory chain</keyword>
<dbReference type="GO" id="GO:0042773">
    <property type="term" value="P:ATP synthesis coupled electron transport"/>
    <property type="evidence" value="ECO:0007669"/>
    <property type="project" value="TreeGrafter"/>
</dbReference>
<protein>
    <recommendedName>
        <fullName evidence="17">Cytochrome c oxidase subunit 2</fullName>
        <ecNumber evidence="17">7.1.1.9</ecNumber>
    </recommendedName>
</protein>
<dbReference type="Gene3D" id="1.10.287.90">
    <property type="match status" value="1"/>
</dbReference>
<dbReference type="GO" id="GO:0016491">
    <property type="term" value="F:oxidoreductase activity"/>
    <property type="evidence" value="ECO:0007669"/>
    <property type="project" value="InterPro"/>
</dbReference>
<comment type="function">
    <text evidence="14 17">Subunits I and II form the functional core of the enzyme complex. Electrons originating in cytochrome c are transferred via heme a and Cu(A) to the binuclear center formed by heme a3 and Cu(B).</text>
</comment>
<dbReference type="PANTHER" id="PTHR22888">
    <property type="entry name" value="CYTOCHROME C OXIDASE, SUBUNIT II"/>
    <property type="match status" value="1"/>
</dbReference>
<gene>
    <name evidence="22" type="ORF">HNQ40_001258</name>
</gene>
<keyword evidence="7 15" id="KW-0479">Metal-binding</keyword>
<dbReference type="GO" id="GO:0020037">
    <property type="term" value="F:heme binding"/>
    <property type="evidence" value="ECO:0007669"/>
    <property type="project" value="InterPro"/>
</dbReference>
<dbReference type="InterPro" id="IPR045187">
    <property type="entry name" value="CcO_II"/>
</dbReference>
<keyword evidence="9 16" id="KW-0249">Electron transport</keyword>
<keyword evidence="13 18" id="KW-0472">Membrane</keyword>
<keyword evidence="12 17" id="KW-0186">Copper</keyword>
<evidence type="ECO:0000256" key="3">
    <source>
        <dbReference type="ARBA" id="ARBA00022448"/>
    </source>
</evidence>
<keyword evidence="23" id="KW-1185">Reference proteome</keyword>
<dbReference type="InterPro" id="IPR009056">
    <property type="entry name" value="Cyt_c-like_dom"/>
</dbReference>
<evidence type="ECO:0000256" key="12">
    <source>
        <dbReference type="ARBA" id="ARBA00023008"/>
    </source>
</evidence>
<sequence>MTLAFIADFFRWINGPWMPDDAGGFSDNVDALNGFVMFVSYFFTVLIGGLMIFFAIKFRQKDKNEVAKGITHSTPLEIAWTLPPMLIVLVIFAVGFRGYMDMSTPPRAGNAYEIRAVANKWDWNFHYPNGAVTKKLFVPSDRPTKLTLESVDVLHSLFVPAMRAKKDVVPGRFNVMWFEPDPSVVSSDDPEKYEAAYPLHCTEYCGQGHSQMNTELVVVDGSQWEAKLEEINIWNPDRLPPAELGAIVYANNCASCHSVDGAANTGPTWKDLYGKQNYAMAVGETVAVVDDNYILNSIRQPNLQKAVGFEGANMSAYGEGVIKSGDVRALIEYMKTLSVHHPNGADLDAFPDDYEGDTAIDATGATSE</sequence>
<evidence type="ECO:0000256" key="4">
    <source>
        <dbReference type="ARBA" id="ARBA00022617"/>
    </source>
</evidence>
<keyword evidence="4 15" id="KW-0349">Heme</keyword>
<evidence type="ECO:0000256" key="5">
    <source>
        <dbReference type="ARBA" id="ARBA00022660"/>
    </source>
</evidence>
<evidence type="ECO:0000313" key="22">
    <source>
        <dbReference type="EMBL" id="MBB6429452.1"/>
    </source>
</evidence>
<keyword evidence="3 16" id="KW-0813">Transport</keyword>
<keyword evidence="8" id="KW-1278">Translocase</keyword>
<dbReference type="EMBL" id="JACHGY010000001">
    <property type="protein sequence ID" value="MBB6429452.1"/>
    <property type="molecule type" value="Genomic_DNA"/>
</dbReference>
<evidence type="ECO:0000256" key="13">
    <source>
        <dbReference type="ARBA" id="ARBA00023136"/>
    </source>
</evidence>
<comment type="subcellular location">
    <subcellularLocation>
        <location evidence="16">Cell membrane</location>
        <topology evidence="16">Multi-pass membrane protein</topology>
    </subcellularLocation>
    <subcellularLocation>
        <location evidence="1">Membrane</location>
        <topology evidence="1">Multi-pass membrane protein</topology>
    </subcellularLocation>
</comment>
<evidence type="ECO:0000256" key="10">
    <source>
        <dbReference type="ARBA" id="ARBA00022989"/>
    </source>
</evidence>
<keyword evidence="6 16" id="KW-0812">Transmembrane</keyword>
<dbReference type="Pfam" id="PF00034">
    <property type="entry name" value="Cytochrom_C"/>
    <property type="match status" value="1"/>
</dbReference>
<name>A0A7X0LK19_9BACT</name>
<dbReference type="SUPFAM" id="SSF49503">
    <property type="entry name" value="Cupredoxins"/>
    <property type="match status" value="1"/>
</dbReference>
<evidence type="ECO:0000256" key="17">
    <source>
        <dbReference type="RuleBase" id="RU004024"/>
    </source>
</evidence>
<evidence type="ECO:0000259" key="19">
    <source>
        <dbReference type="PROSITE" id="PS50857"/>
    </source>
</evidence>
<dbReference type="PROSITE" id="PS50857">
    <property type="entry name" value="COX2_CUA"/>
    <property type="match status" value="1"/>
</dbReference>
<dbReference type="Gene3D" id="2.60.40.420">
    <property type="entry name" value="Cupredoxins - blue copper proteins"/>
    <property type="match status" value="1"/>
</dbReference>
<dbReference type="Pfam" id="PF00116">
    <property type="entry name" value="COX2"/>
    <property type="match status" value="1"/>
</dbReference>
<organism evidence="22 23">
    <name type="scientific">Algisphaera agarilytica</name>
    <dbReference type="NCBI Taxonomy" id="1385975"/>
    <lineage>
        <taxon>Bacteria</taxon>
        <taxon>Pseudomonadati</taxon>
        <taxon>Planctomycetota</taxon>
        <taxon>Phycisphaerae</taxon>
        <taxon>Phycisphaerales</taxon>
        <taxon>Phycisphaeraceae</taxon>
        <taxon>Algisphaera</taxon>
    </lineage>
</organism>
<evidence type="ECO:0000259" key="21">
    <source>
        <dbReference type="PROSITE" id="PS51007"/>
    </source>
</evidence>
<dbReference type="EC" id="7.1.1.9" evidence="17"/>
<reference evidence="22 23" key="1">
    <citation type="submission" date="2020-08" db="EMBL/GenBank/DDBJ databases">
        <title>Genomic Encyclopedia of Type Strains, Phase IV (KMG-IV): sequencing the most valuable type-strain genomes for metagenomic binning, comparative biology and taxonomic classification.</title>
        <authorList>
            <person name="Goeker M."/>
        </authorList>
    </citation>
    <scope>NUCLEOTIDE SEQUENCE [LARGE SCALE GENOMIC DNA]</scope>
    <source>
        <strain evidence="22 23">DSM 103725</strain>
    </source>
</reference>
<dbReference type="SUPFAM" id="SSF46626">
    <property type="entry name" value="Cytochrome c"/>
    <property type="match status" value="1"/>
</dbReference>
<evidence type="ECO:0000256" key="11">
    <source>
        <dbReference type="ARBA" id="ARBA00023004"/>
    </source>
</evidence>
<dbReference type="PROSITE" id="PS50999">
    <property type="entry name" value="COX2_TM"/>
    <property type="match status" value="1"/>
</dbReference>
<evidence type="ECO:0000256" key="2">
    <source>
        <dbReference type="ARBA" id="ARBA00007866"/>
    </source>
</evidence>
<dbReference type="AlphaFoldDB" id="A0A7X0LK19"/>
<feature type="domain" description="Cytochrome oxidase subunit II transmembrane region profile" evidence="20">
    <location>
        <begin position="9"/>
        <end position="106"/>
    </location>
</feature>
<dbReference type="SUPFAM" id="SSF81464">
    <property type="entry name" value="Cytochrome c oxidase subunit II-like, transmembrane region"/>
    <property type="match status" value="1"/>
</dbReference>
<feature type="transmembrane region" description="Helical" evidence="18">
    <location>
        <begin position="35"/>
        <end position="56"/>
    </location>
</feature>
<dbReference type="InterPro" id="IPR011759">
    <property type="entry name" value="Cyt_c_oxidase_su2_TM_dom"/>
</dbReference>
<comment type="cofactor">
    <cofactor evidence="17">
        <name>Cu cation</name>
        <dbReference type="ChEBI" id="CHEBI:23378"/>
    </cofactor>
    <text evidence="17">Binds a copper A center.</text>
</comment>
<evidence type="ECO:0000256" key="16">
    <source>
        <dbReference type="RuleBase" id="RU000456"/>
    </source>
</evidence>
<dbReference type="GO" id="GO:0004129">
    <property type="term" value="F:cytochrome-c oxidase activity"/>
    <property type="evidence" value="ECO:0007669"/>
    <property type="project" value="UniProtKB-EC"/>
</dbReference>
<dbReference type="InterPro" id="IPR014222">
    <property type="entry name" value="Cyt_c_oxidase_su2"/>
</dbReference>
<evidence type="ECO:0000259" key="20">
    <source>
        <dbReference type="PROSITE" id="PS50999"/>
    </source>
</evidence>
<dbReference type="GO" id="GO:0005507">
    <property type="term" value="F:copper ion binding"/>
    <property type="evidence" value="ECO:0007669"/>
    <property type="project" value="InterPro"/>
</dbReference>
<evidence type="ECO:0000256" key="1">
    <source>
        <dbReference type="ARBA" id="ARBA00004141"/>
    </source>
</evidence>
<evidence type="ECO:0000256" key="7">
    <source>
        <dbReference type="ARBA" id="ARBA00022723"/>
    </source>
</evidence>
<evidence type="ECO:0000256" key="8">
    <source>
        <dbReference type="ARBA" id="ARBA00022967"/>
    </source>
</evidence>
<evidence type="ECO:0000256" key="18">
    <source>
        <dbReference type="SAM" id="Phobius"/>
    </source>
</evidence>
<evidence type="ECO:0000256" key="15">
    <source>
        <dbReference type="PROSITE-ProRule" id="PRU00433"/>
    </source>
</evidence>
<dbReference type="NCBIfam" id="TIGR02866">
    <property type="entry name" value="CoxB"/>
    <property type="match status" value="1"/>
</dbReference>
<evidence type="ECO:0000256" key="14">
    <source>
        <dbReference type="ARBA" id="ARBA00024688"/>
    </source>
</evidence>
<comment type="catalytic activity">
    <reaction evidence="17">
        <text>4 Fe(II)-[cytochrome c] + O2 + 8 H(+)(in) = 4 Fe(III)-[cytochrome c] + 2 H2O + 4 H(+)(out)</text>
        <dbReference type="Rhea" id="RHEA:11436"/>
        <dbReference type="Rhea" id="RHEA-COMP:10350"/>
        <dbReference type="Rhea" id="RHEA-COMP:14399"/>
        <dbReference type="ChEBI" id="CHEBI:15377"/>
        <dbReference type="ChEBI" id="CHEBI:15378"/>
        <dbReference type="ChEBI" id="CHEBI:15379"/>
        <dbReference type="ChEBI" id="CHEBI:29033"/>
        <dbReference type="ChEBI" id="CHEBI:29034"/>
        <dbReference type="EC" id="7.1.1.9"/>
    </reaction>
</comment>
<evidence type="ECO:0000256" key="6">
    <source>
        <dbReference type="ARBA" id="ARBA00022692"/>
    </source>
</evidence>
<dbReference type="RefSeq" id="WP_184677030.1">
    <property type="nucleotide sequence ID" value="NZ_JACHGY010000001.1"/>
</dbReference>
<keyword evidence="10 18" id="KW-1133">Transmembrane helix</keyword>
<dbReference type="GO" id="GO:0005886">
    <property type="term" value="C:plasma membrane"/>
    <property type="evidence" value="ECO:0007669"/>
    <property type="project" value="UniProtKB-SubCell"/>
</dbReference>
<dbReference type="Proteomes" id="UP000541810">
    <property type="component" value="Unassembled WGS sequence"/>
</dbReference>
<dbReference type="Pfam" id="PF02790">
    <property type="entry name" value="COX2_TM"/>
    <property type="match status" value="1"/>
</dbReference>